<evidence type="ECO:0000256" key="6">
    <source>
        <dbReference type="ARBA" id="ARBA00022989"/>
    </source>
</evidence>
<keyword evidence="4" id="KW-0812">Transmembrane</keyword>
<evidence type="ECO:0000256" key="4">
    <source>
        <dbReference type="ARBA" id="ARBA00022692"/>
    </source>
</evidence>
<dbReference type="InterPro" id="IPR013969">
    <property type="entry name" value="Oligosacch_biosynth_Alg14"/>
</dbReference>
<dbReference type="Pfam" id="PF08660">
    <property type="entry name" value="Alg14"/>
    <property type="match status" value="1"/>
</dbReference>
<keyword evidence="6" id="KW-1133">Transmembrane helix</keyword>
<dbReference type="AlphaFoldDB" id="A0A8X8AI30"/>
<comment type="caution">
    <text evidence="8">The sequence shown here is derived from an EMBL/GenBank/DDBJ whole genome shotgun (WGS) entry which is preliminary data.</text>
</comment>
<evidence type="ECO:0000256" key="7">
    <source>
        <dbReference type="ARBA" id="ARBA00023136"/>
    </source>
</evidence>
<dbReference type="PANTHER" id="PTHR12154:SF4">
    <property type="entry name" value="UDP-N-ACETYLGLUCOSAMINE TRANSFERASE SUBUNIT ALG14 HOMOLOG"/>
    <property type="match status" value="1"/>
</dbReference>
<dbReference type="OrthoDB" id="17098at2759"/>
<organism evidence="8 9">
    <name type="scientific">Populus tomentosa</name>
    <name type="common">Chinese white poplar</name>
    <dbReference type="NCBI Taxonomy" id="118781"/>
    <lineage>
        <taxon>Eukaryota</taxon>
        <taxon>Viridiplantae</taxon>
        <taxon>Streptophyta</taxon>
        <taxon>Embryophyta</taxon>
        <taxon>Tracheophyta</taxon>
        <taxon>Spermatophyta</taxon>
        <taxon>Magnoliopsida</taxon>
        <taxon>eudicotyledons</taxon>
        <taxon>Gunneridae</taxon>
        <taxon>Pentapetalae</taxon>
        <taxon>rosids</taxon>
        <taxon>fabids</taxon>
        <taxon>Malpighiales</taxon>
        <taxon>Salicaceae</taxon>
        <taxon>Saliceae</taxon>
        <taxon>Populus</taxon>
    </lineage>
</organism>
<dbReference type="GO" id="GO:0004577">
    <property type="term" value="F:N-acetylglucosaminyldiphosphodolichol N-acetylglucosaminyltransferase activity"/>
    <property type="evidence" value="ECO:0007669"/>
    <property type="project" value="TreeGrafter"/>
</dbReference>
<dbReference type="Proteomes" id="UP000886885">
    <property type="component" value="Chromosome 2D"/>
</dbReference>
<dbReference type="PANTHER" id="PTHR12154">
    <property type="entry name" value="GLYCOSYL TRANSFERASE-RELATED"/>
    <property type="match status" value="1"/>
</dbReference>
<evidence type="ECO:0000256" key="3">
    <source>
        <dbReference type="ARBA" id="ARBA00017467"/>
    </source>
</evidence>
<evidence type="ECO:0000313" key="9">
    <source>
        <dbReference type="Proteomes" id="UP000886885"/>
    </source>
</evidence>
<comment type="subcellular location">
    <subcellularLocation>
        <location evidence="1">Endoplasmic reticulum membrane</location>
        <topology evidence="1">Single-pass membrane protein</topology>
    </subcellularLocation>
</comment>
<reference evidence="8" key="1">
    <citation type="journal article" date="2020" name="bioRxiv">
        <title>Hybrid origin of Populus tomentosa Carr. identified through genome sequencing and phylogenomic analysis.</title>
        <authorList>
            <person name="An X."/>
            <person name="Gao K."/>
            <person name="Chen Z."/>
            <person name="Li J."/>
            <person name="Yang X."/>
            <person name="Yang X."/>
            <person name="Zhou J."/>
            <person name="Guo T."/>
            <person name="Zhao T."/>
            <person name="Huang S."/>
            <person name="Miao D."/>
            <person name="Khan W.U."/>
            <person name="Rao P."/>
            <person name="Ye M."/>
            <person name="Lei B."/>
            <person name="Liao W."/>
            <person name="Wang J."/>
            <person name="Ji L."/>
            <person name="Li Y."/>
            <person name="Guo B."/>
            <person name="Mustafa N.S."/>
            <person name="Li S."/>
            <person name="Yun Q."/>
            <person name="Keller S.R."/>
            <person name="Mao J."/>
            <person name="Zhang R."/>
            <person name="Strauss S.H."/>
        </authorList>
    </citation>
    <scope>NUCLEOTIDE SEQUENCE</scope>
    <source>
        <strain evidence="8">GM15</strain>
        <tissue evidence="8">Leaf</tissue>
    </source>
</reference>
<evidence type="ECO:0000256" key="2">
    <source>
        <dbReference type="ARBA" id="ARBA00009731"/>
    </source>
</evidence>
<evidence type="ECO:0000256" key="1">
    <source>
        <dbReference type="ARBA" id="ARBA00004389"/>
    </source>
</evidence>
<keyword evidence="7" id="KW-0472">Membrane</keyword>
<protein>
    <recommendedName>
        <fullName evidence="3">UDP-N-acetylglucosamine transferase subunit ALG14</fullName>
    </recommendedName>
</protein>
<evidence type="ECO:0000313" key="8">
    <source>
        <dbReference type="EMBL" id="KAG6784863.1"/>
    </source>
</evidence>
<name>A0A8X8AI30_POPTO</name>
<accession>A0A8X8AI30</accession>
<gene>
    <name evidence="8" type="ORF">POTOM_010573</name>
</gene>
<keyword evidence="5" id="KW-0256">Endoplasmic reticulum</keyword>
<keyword evidence="9" id="KW-1185">Reference proteome</keyword>
<proteinExistence type="inferred from homology"/>
<evidence type="ECO:0000256" key="5">
    <source>
        <dbReference type="ARBA" id="ARBA00022824"/>
    </source>
</evidence>
<comment type="similarity">
    <text evidence="2">Belongs to the ALG14 family.</text>
</comment>
<dbReference type="EMBL" id="JAAWWB010000004">
    <property type="protein sequence ID" value="KAG6784863.1"/>
    <property type="molecule type" value="Genomic_DNA"/>
</dbReference>
<dbReference type="GO" id="GO:0043541">
    <property type="term" value="C:UDP-N-acetylglucosamine transferase complex"/>
    <property type="evidence" value="ECO:0007669"/>
    <property type="project" value="TreeGrafter"/>
</dbReference>
<sequence>MQIYIRSREVGQSYLTSVGTTLAMSHALWLMIRIRPQVVLCNGPGTCVPLCIIAFLFKLTSSLCNGATTTEKTSSSLLCWPSRVVDLFYYWHGFCGVGGLNTCEMGA</sequence>
<dbReference type="GO" id="GO:0006488">
    <property type="term" value="P:dolichol-linked oligosaccharide biosynthetic process"/>
    <property type="evidence" value="ECO:0007669"/>
    <property type="project" value="InterPro"/>
</dbReference>